<dbReference type="EMBL" id="FQZV01000026">
    <property type="protein sequence ID" value="SHJ46501.1"/>
    <property type="molecule type" value="Genomic_DNA"/>
</dbReference>
<feature type="transmembrane region" description="Helical" evidence="5">
    <location>
        <begin position="307"/>
        <end position="325"/>
    </location>
</feature>
<evidence type="ECO:0000259" key="7">
    <source>
        <dbReference type="Pfam" id="PF24961"/>
    </source>
</evidence>
<feature type="domain" description="NfeD1b N-terminal" evidence="8">
    <location>
        <begin position="31"/>
        <end position="214"/>
    </location>
</feature>
<evidence type="ECO:0000256" key="2">
    <source>
        <dbReference type="ARBA" id="ARBA00022692"/>
    </source>
</evidence>
<dbReference type="GO" id="GO:0008233">
    <property type="term" value="F:peptidase activity"/>
    <property type="evidence" value="ECO:0007669"/>
    <property type="project" value="UniProtKB-KW"/>
</dbReference>
<comment type="subcellular location">
    <subcellularLocation>
        <location evidence="1">Membrane</location>
        <topology evidence="1">Multi-pass membrane protein</topology>
    </subcellularLocation>
</comment>
<dbReference type="AlphaFoldDB" id="A0A1M6JIG4"/>
<feature type="domain" description="NfeD integral membrane" evidence="7">
    <location>
        <begin position="238"/>
        <end position="352"/>
    </location>
</feature>
<protein>
    <submittedName>
        <fullName evidence="9">Membrane-bound serine protease (ClpP class)</fullName>
    </submittedName>
</protein>
<dbReference type="SUPFAM" id="SSF52096">
    <property type="entry name" value="ClpP/crotonase"/>
    <property type="match status" value="1"/>
</dbReference>
<keyword evidence="4 5" id="KW-0472">Membrane</keyword>
<keyword evidence="9" id="KW-0645">Protease</keyword>
<keyword evidence="3 5" id="KW-1133">Transmembrane helix</keyword>
<keyword evidence="2 5" id="KW-0812">Transmembrane</keyword>
<dbReference type="Gene3D" id="3.90.226.10">
    <property type="entry name" value="2-enoyl-CoA Hydratase, Chain A, domain 1"/>
    <property type="match status" value="1"/>
</dbReference>
<dbReference type="InterPro" id="IPR029045">
    <property type="entry name" value="ClpP/crotonase-like_dom_sf"/>
</dbReference>
<dbReference type="InterPro" id="IPR052165">
    <property type="entry name" value="Membrane_assoc_protease"/>
</dbReference>
<dbReference type="RefSeq" id="WP_110941285.1">
    <property type="nucleotide sequence ID" value="NZ_FQZV01000026.1"/>
</dbReference>
<evidence type="ECO:0000313" key="10">
    <source>
        <dbReference type="Proteomes" id="UP000184536"/>
    </source>
</evidence>
<sequence length="439" mass="46976">MLRQKGKILLLLLVLLTILPYGQGKAAEGATVYVIPVKGEIGPATTQFIKSSIARAEADPNSVAILFEIDTLGGRVDQATKIRDLIFTTPLQTIALVNNKAESAGVLITISAENIVMAPGATIGSAETIPYNEKNISYWRGELRTTAERRGRDARLVESMADRRIAIPDPNDPDKFIVQEGELLNLTTKEAENLGFTDFTSNDYDEILSFFQIDYDEIIPVQQDYKIRVAQAVTSSVVLPIILSVAFIGLVIEVLTPGFGFGGTVSLIGFVIFFGGSVLAGNAGLAVIALFVTGIVLLLIEAMIPGFGAPGIGGVVCIILSIILASDSIALGLTSLFIAFVMTVIVAILLLKYAPRNKYFDRIILGTELNKDGGFSSNITREDLLGAEGVAATLLRPSGTVEINGIKYDVTADGAFIEQGAKVKVIKVEGRRIVVNKID</sequence>
<dbReference type="Pfam" id="PF24961">
    <property type="entry name" value="NfeD_membrane"/>
    <property type="match status" value="1"/>
</dbReference>
<dbReference type="PANTHER" id="PTHR33507:SF3">
    <property type="entry name" value="INNER MEMBRANE PROTEIN YBBJ"/>
    <property type="match status" value="1"/>
</dbReference>
<dbReference type="SUPFAM" id="SSF141322">
    <property type="entry name" value="NfeD domain-like"/>
    <property type="match status" value="1"/>
</dbReference>
<dbReference type="Proteomes" id="UP000184536">
    <property type="component" value="Unassembled WGS sequence"/>
</dbReference>
<proteinExistence type="predicted"/>
<reference evidence="10" key="1">
    <citation type="submission" date="2016-11" db="EMBL/GenBank/DDBJ databases">
        <authorList>
            <person name="Varghese N."/>
            <person name="Submissions S."/>
        </authorList>
    </citation>
    <scope>NUCLEOTIDE SEQUENCE [LARGE SCALE GENOMIC DNA]</scope>
    <source>
        <strain evidence="10">DSM 17957</strain>
    </source>
</reference>
<name>A0A1M6JIG4_9FIRM</name>
<dbReference type="OrthoDB" id="9806253at2"/>
<dbReference type="InterPro" id="IPR056739">
    <property type="entry name" value="NfeD_membrane"/>
</dbReference>
<dbReference type="InterPro" id="IPR002810">
    <property type="entry name" value="NfeD-like_C"/>
</dbReference>
<dbReference type="InterPro" id="IPR056738">
    <property type="entry name" value="NfeD1b_N"/>
</dbReference>
<gene>
    <name evidence="9" type="ORF">SAMN02745975_02149</name>
</gene>
<dbReference type="GO" id="GO:0005886">
    <property type="term" value="C:plasma membrane"/>
    <property type="evidence" value="ECO:0007669"/>
    <property type="project" value="TreeGrafter"/>
</dbReference>
<evidence type="ECO:0000256" key="1">
    <source>
        <dbReference type="ARBA" id="ARBA00004141"/>
    </source>
</evidence>
<feature type="domain" description="NfeD-like C-terminal" evidence="6">
    <location>
        <begin position="382"/>
        <end position="437"/>
    </location>
</feature>
<accession>A0A1M6JIG4</accession>
<dbReference type="Gene3D" id="2.40.50.140">
    <property type="entry name" value="Nucleic acid-binding proteins"/>
    <property type="match status" value="1"/>
</dbReference>
<evidence type="ECO:0000259" key="8">
    <source>
        <dbReference type="Pfam" id="PF25145"/>
    </source>
</evidence>
<evidence type="ECO:0000256" key="4">
    <source>
        <dbReference type="ARBA" id="ARBA00023136"/>
    </source>
</evidence>
<feature type="transmembrane region" description="Helical" evidence="5">
    <location>
        <begin position="232"/>
        <end position="252"/>
    </location>
</feature>
<dbReference type="InterPro" id="IPR012340">
    <property type="entry name" value="NA-bd_OB-fold"/>
</dbReference>
<dbReference type="Pfam" id="PF25145">
    <property type="entry name" value="NfeD1b_N"/>
    <property type="match status" value="1"/>
</dbReference>
<evidence type="ECO:0000313" key="9">
    <source>
        <dbReference type="EMBL" id="SHJ46501.1"/>
    </source>
</evidence>
<feature type="transmembrane region" description="Helical" evidence="5">
    <location>
        <begin position="331"/>
        <end position="351"/>
    </location>
</feature>
<organism evidence="9 10">
    <name type="scientific">Geosporobacter subterraneus DSM 17957</name>
    <dbReference type="NCBI Taxonomy" id="1121919"/>
    <lineage>
        <taxon>Bacteria</taxon>
        <taxon>Bacillati</taxon>
        <taxon>Bacillota</taxon>
        <taxon>Clostridia</taxon>
        <taxon>Peptostreptococcales</taxon>
        <taxon>Thermotaleaceae</taxon>
        <taxon>Geosporobacter</taxon>
    </lineage>
</organism>
<dbReference type="Pfam" id="PF01957">
    <property type="entry name" value="NfeD"/>
    <property type="match status" value="1"/>
</dbReference>
<evidence type="ECO:0000256" key="3">
    <source>
        <dbReference type="ARBA" id="ARBA00022989"/>
    </source>
</evidence>
<dbReference type="GO" id="GO:0006508">
    <property type="term" value="P:proteolysis"/>
    <property type="evidence" value="ECO:0007669"/>
    <property type="project" value="UniProtKB-KW"/>
</dbReference>
<evidence type="ECO:0000259" key="6">
    <source>
        <dbReference type="Pfam" id="PF01957"/>
    </source>
</evidence>
<dbReference type="PANTHER" id="PTHR33507">
    <property type="entry name" value="INNER MEMBRANE PROTEIN YBBJ"/>
    <property type="match status" value="1"/>
</dbReference>
<keyword evidence="9" id="KW-0378">Hydrolase</keyword>
<dbReference type="STRING" id="1121919.SAMN02745975_02149"/>
<feature type="transmembrane region" description="Helical" evidence="5">
    <location>
        <begin position="259"/>
        <end position="277"/>
    </location>
</feature>
<evidence type="ECO:0000256" key="5">
    <source>
        <dbReference type="SAM" id="Phobius"/>
    </source>
</evidence>
<keyword evidence="10" id="KW-1185">Reference proteome</keyword>
<dbReference type="CDD" id="cd07021">
    <property type="entry name" value="Clp_protease_NfeD_like"/>
    <property type="match status" value="1"/>
</dbReference>